<dbReference type="EMBL" id="CADCXN010000086">
    <property type="protein sequence ID" value="CAA9892005.1"/>
    <property type="molecule type" value="Genomic_DNA"/>
</dbReference>
<reference evidence="2 3" key="1">
    <citation type="submission" date="2020-02" db="EMBL/GenBank/DDBJ databases">
        <authorList>
            <person name="Hogendoorn C."/>
        </authorList>
    </citation>
    <scope>NUCLEOTIDE SEQUENCE [LARGE SCALE GENOMIC DNA]</scope>
    <source>
        <strain evidence="2">METHB21</strain>
    </source>
</reference>
<accession>A0A8S0WBX4</accession>
<feature type="coiled-coil region" evidence="1">
    <location>
        <begin position="1"/>
        <end position="54"/>
    </location>
</feature>
<dbReference type="Proteomes" id="UP000494216">
    <property type="component" value="Unassembled WGS sequence"/>
</dbReference>
<evidence type="ECO:0000313" key="2">
    <source>
        <dbReference type="EMBL" id="CAA9892005.1"/>
    </source>
</evidence>
<evidence type="ECO:0000313" key="3">
    <source>
        <dbReference type="Proteomes" id="UP000494216"/>
    </source>
</evidence>
<keyword evidence="3" id="KW-1185">Reference proteome</keyword>
<gene>
    <name evidence="2" type="ORF">METHB2_550024</name>
</gene>
<name>A0A8S0WBX4_9GAMM</name>
<evidence type="ECO:0000256" key="1">
    <source>
        <dbReference type="SAM" id="Coils"/>
    </source>
</evidence>
<protein>
    <submittedName>
        <fullName evidence="2">Uncharacterized protein</fullName>
    </submittedName>
</protein>
<sequence length="195" mass="22662">MKDLQKQIEVFRNNIESEFSRDFAGLKKRFEELIIQADEQLNAAKNILDEKQNATYPDAALIDLLSEYIEILKTENEISNLTIAFLNLEIKQYEAVKVFSDLGFKFSDISRDIKEEMIKFQKSKIENQIKKLEKYTTGTKNRSAAKQQQWALAQLYFAEEIPKHRTLQSARKAAANRAGIKVNDRRLIEMLPSEK</sequence>
<proteinExistence type="predicted"/>
<dbReference type="AlphaFoldDB" id="A0A8S0WBX4"/>
<keyword evidence="1" id="KW-0175">Coiled coil</keyword>
<comment type="caution">
    <text evidence="2">The sequence shown here is derived from an EMBL/GenBank/DDBJ whole genome shotgun (WGS) entry which is preliminary data.</text>
</comment>
<dbReference type="RefSeq" id="WP_174626809.1">
    <property type="nucleotide sequence ID" value="NZ_CADCXN010000086.1"/>
</dbReference>
<organism evidence="2 3">
    <name type="scientific">Candidatus Methylobacter favarea</name>
    <dbReference type="NCBI Taxonomy" id="2707345"/>
    <lineage>
        <taxon>Bacteria</taxon>
        <taxon>Pseudomonadati</taxon>
        <taxon>Pseudomonadota</taxon>
        <taxon>Gammaproteobacteria</taxon>
        <taxon>Methylococcales</taxon>
        <taxon>Methylococcaceae</taxon>
        <taxon>Methylobacter</taxon>
    </lineage>
</organism>